<dbReference type="EMBL" id="KV417519">
    <property type="protein sequence ID" value="KZP25649.1"/>
    <property type="molecule type" value="Genomic_DNA"/>
</dbReference>
<accession>A0A166P2U2</accession>
<evidence type="ECO:0000313" key="1">
    <source>
        <dbReference type="EMBL" id="KZP25649.1"/>
    </source>
</evidence>
<keyword evidence="2" id="KW-1185">Reference proteome</keyword>
<dbReference type="GO" id="GO:0046513">
    <property type="term" value="P:ceramide biosynthetic process"/>
    <property type="evidence" value="ECO:0007669"/>
    <property type="project" value="TreeGrafter"/>
</dbReference>
<protein>
    <submittedName>
        <fullName evidence="1">Uncharacterized protein</fullName>
    </submittedName>
</protein>
<dbReference type="AlphaFoldDB" id="A0A166P2U2"/>
<name>A0A166P2U2_9AGAM</name>
<dbReference type="GO" id="GO:0016020">
    <property type="term" value="C:membrane"/>
    <property type="evidence" value="ECO:0007669"/>
    <property type="project" value="GOC"/>
</dbReference>
<dbReference type="OrthoDB" id="2960850at2759"/>
<dbReference type="PANTHER" id="PTHR12879">
    <property type="entry name" value="SPHINGOLIPID DELTA 4 DESATURASE/C-4 HYDROXYLASE PROTEIN DES2"/>
    <property type="match status" value="1"/>
</dbReference>
<gene>
    <name evidence="1" type="ORF">FIBSPDRAFT_950067</name>
</gene>
<sequence>MIVSSVWAGSLHPCAGHFIAEHYLWDGLEQETYSYYGPPNVLAFNVGYHTENHDAPSIPWTRLPALPALAPEFYDTIASHLYGLTSSYTAVKVEIRNNAFSTFCLLPVLLPPVVNWPYESRPVQITSPRHMPETANIQSLSASAIPGALV</sequence>
<reference evidence="1 2" key="1">
    <citation type="journal article" date="2016" name="Mol. Biol. Evol.">
        <title>Comparative Genomics of Early-Diverging Mushroom-Forming Fungi Provides Insights into the Origins of Lignocellulose Decay Capabilities.</title>
        <authorList>
            <person name="Nagy L.G."/>
            <person name="Riley R."/>
            <person name="Tritt A."/>
            <person name="Adam C."/>
            <person name="Daum C."/>
            <person name="Floudas D."/>
            <person name="Sun H."/>
            <person name="Yadav J.S."/>
            <person name="Pangilinan J."/>
            <person name="Larsson K.H."/>
            <person name="Matsuura K."/>
            <person name="Barry K."/>
            <person name="Labutti K."/>
            <person name="Kuo R."/>
            <person name="Ohm R.A."/>
            <person name="Bhattacharya S.S."/>
            <person name="Shirouzu T."/>
            <person name="Yoshinaga Y."/>
            <person name="Martin F.M."/>
            <person name="Grigoriev I.V."/>
            <person name="Hibbett D.S."/>
        </authorList>
    </citation>
    <scope>NUCLEOTIDE SEQUENCE [LARGE SCALE GENOMIC DNA]</scope>
    <source>
        <strain evidence="1 2">CBS 109695</strain>
    </source>
</reference>
<proteinExistence type="predicted"/>
<dbReference type="Proteomes" id="UP000076532">
    <property type="component" value="Unassembled WGS sequence"/>
</dbReference>
<dbReference type="PANTHER" id="PTHR12879:SF8">
    <property type="entry name" value="SPHINGOLIPID DELTA(4)-DESATURASE DES1"/>
    <property type="match status" value="1"/>
</dbReference>
<evidence type="ECO:0000313" key="2">
    <source>
        <dbReference type="Proteomes" id="UP000076532"/>
    </source>
</evidence>
<dbReference type="GO" id="GO:0042284">
    <property type="term" value="F:sphingolipid delta-4 desaturase activity"/>
    <property type="evidence" value="ECO:0007669"/>
    <property type="project" value="TreeGrafter"/>
</dbReference>
<dbReference type="STRING" id="436010.A0A166P2U2"/>
<organism evidence="1 2">
    <name type="scientific">Athelia psychrophila</name>
    <dbReference type="NCBI Taxonomy" id="1759441"/>
    <lineage>
        <taxon>Eukaryota</taxon>
        <taxon>Fungi</taxon>
        <taxon>Dikarya</taxon>
        <taxon>Basidiomycota</taxon>
        <taxon>Agaricomycotina</taxon>
        <taxon>Agaricomycetes</taxon>
        <taxon>Agaricomycetidae</taxon>
        <taxon>Atheliales</taxon>
        <taxon>Atheliaceae</taxon>
        <taxon>Athelia</taxon>
    </lineage>
</organism>